<keyword evidence="1" id="KW-0175">Coiled coil</keyword>
<feature type="domain" description="CHAT" evidence="3">
    <location>
        <begin position="691"/>
        <end position="1023"/>
    </location>
</feature>
<dbReference type="RefSeq" id="WP_170011773.1">
    <property type="nucleotide sequence ID" value="NZ_JABCRE010000002.1"/>
</dbReference>
<feature type="signal peptide" evidence="2">
    <location>
        <begin position="1"/>
        <end position="31"/>
    </location>
</feature>
<dbReference type="InterPro" id="IPR011990">
    <property type="entry name" value="TPR-like_helical_dom_sf"/>
</dbReference>
<dbReference type="Gene3D" id="1.25.40.10">
    <property type="entry name" value="Tetratricopeptide repeat domain"/>
    <property type="match status" value="1"/>
</dbReference>
<keyword evidence="5" id="KW-1185">Reference proteome</keyword>
<proteinExistence type="predicted"/>
<feature type="chain" id="PRO_5032687773" evidence="2">
    <location>
        <begin position="32"/>
        <end position="1054"/>
    </location>
</feature>
<accession>A0A848QE01</accession>
<dbReference type="Pfam" id="PF12770">
    <property type="entry name" value="CHAT"/>
    <property type="match status" value="1"/>
</dbReference>
<evidence type="ECO:0000313" key="4">
    <source>
        <dbReference type="EMBL" id="NMW31871.1"/>
    </source>
</evidence>
<keyword evidence="2" id="KW-0732">Signal</keyword>
<evidence type="ECO:0000256" key="1">
    <source>
        <dbReference type="SAM" id="Coils"/>
    </source>
</evidence>
<comment type="caution">
    <text evidence="4">The sequence shown here is derived from an EMBL/GenBank/DDBJ whole genome shotgun (WGS) entry which is preliminary data.</text>
</comment>
<evidence type="ECO:0000313" key="5">
    <source>
        <dbReference type="Proteomes" id="UP000561181"/>
    </source>
</evidence>
<dbReference type="AlphaFoldDB" id="A0A848QE01"/>
<dbReference type="InterPro" id="IPR024983">
    <property type="entry name" value="CHAT_dom"/>
</dbReference>
<organism evidence="4 5">
    <name type="scientific">Pontixanthobacter rizhaonensis</name>
    <dbReference type="NCBI Taxonomy" id="2730337"/>
    <lineage>
        <taxon>Bacteria</taxon>
        <taxon>Pseudomonadati</taxon>
        <taxon>Pseudomonadota</taxon>
        <taxon>Alphaproteobacteria</taxon>
        <taxon>Sphingomonadales</taxon>
        <taxon>Erythrobacteraceae</taxon>
        <taxon>Pontixanthobacter</taxon>
    </lineage>
</organism>
<dbReference type="SUPFAM" id="SSF48452">
    <property type="entry name" value="TPR-like"/>
    <property type="match status" value="1"/>
</dbReference>
<evidence type="ECO:0000259" key="3">
    <source>
        <dbReference type="Pfam" id="PF12770"/>
    </source>
</evidence>
<dbReference type="Proteomes" id="UP000561181">
    <property type="component" value="Unassembled WGS sequence"/>
</dbReference>
<name>A0A848QE01_9SPHN</name>
<evidence type="ECO:0000256" key="2">
    <source>
        <dbReference type="SAM" id="SignalP"/>
    </source>
</evidence>
<reference evidence="4 5" key="1">
    <citation type="submission" date="2020-04" db="EMBL/GenBank/DDBJ databases">
        <authorList>
            <person name="Liu A."/>
        </authorList>
    </citation>
    <scope>NUCLEOTIDE SEQUENCE [LARGE SCALE GENOMIC DNA]</scope>
    <source>
        <strain evidence="4 5">RZ02</strain>
    </source>
</reference>
<sequence length="1054" mass="113554">MVRQTSTFVRAKLAGSVLAAAMCGVSVPAAAQSAPVLLRDSFPIGDGNGILCQVQDRSVESPAKQSMFDRAWAVVCRDSAQPVSEVFAFKRPIADDPYEVIARQRRSLINCTANVKRSSALDGLTIRECSIDGTELGWSIFSVERGDMTFLADGFTAYDDATLLALKSVVNNAIARGSIDAASTSVADPVSFARVQAETLKPEQALAEGYRRNLGGEYAEAAAYFETLQRRLESDPDTGINPGEFIINRALQKSNLGEFGSANRLFAEAEPLTVGDPIAGRLQRNFEAVHLLNQGFYPEAIERLSRPLENDTLGVSDQPGGLAITLPMAERINQAGQGTSLLGFVDEMKLTPQERAKIIDAQALQLRGTARRIDGQLDAARNDLITSYSRAIAVRDGRVTSIARLRAQTLTELAIIAERRGKQADAEAYLRNGLSILEEQLPDRRAVSGLQARLAAFLLRRERDDEAMALYRGVIDNAVGKRDAISGFANQLNPYYRVLAPQVGTDASAAADFFKAAQVLIRPGVAETQATLARELSANSDDAARLFRQSIDLGRDIERLRIRFEALAKVRQTEQVQAQRAELSAQIDQLQQSQLQTQAQLSEYPQYRAVAARSLELSDFRQSLDAGEAYARILVVGDDLFMFYTDGAGSQAYPLDISKEDLDFQVDIIRASISLLEAGQYVTYPFEVGEAHKLYQDLFAPIAGRLADVDHLIFEPDGALLRLPLEVLVSDQTSVDRYQARMNNPAADAFDFTGVNWFGKGRKISTAVSAQAFVDARKVDPSNGAKQYLGMGRNKPIGDSPPPTVQAVLASGSNECGWNAGLWNRPIDDAELFTAQGLIGESRSDLIVGEAFSDAAVKGKADLDEYRIVHFATHGLVTPPNPSCAANPALVTSFGGGTSDGLLSFEEIFELNLDADIIILSACDTAGEASIEATRAAGVSTGGGTALDGLVRSFIGAGGRSVLASHWPAPDDFDATERLMSEMFRLGATATIGDALRGSQQKLMDDPETSHPYYWAGFSLIGDAKRALLSGNTLAHESGVSAGDGASPETVVGQ</sequence>
<gene>
    <name evidence="4" type="ORF">HKD42_07345</name>
</gene>
<dbReference type="EMBL" id="JABCRE010000002">
    <property type="protein sequence ID" value="NMW31871.1"/>
    <property type="molecule type" value="Genomic_DNA"/>
</dbReference>
<protein>
    <submittedName>
        <fullName evidence="4">CHAT domain-containing protein</fullName>
    </submittedName>
</protein>
<feature type="coiled-coil region" evidence="1">
    <location>
        <begin position="573"/>
        <end position="600"/>
    </location>
</feature>